<dbReference type="InterPro" id="IPR004710">
    <property type="entry name" value="Bilac:Na_transpt"/>
</dbReference>
<protein>
    <submittedName>
        <fullName evidence="3">P3 protein</fullName>
    </submittedName>
</protein>
<dbReference type="PANTHER" id="PTHR10361:SF28">
    <property type="entry name" value="P3 PROTEIN-RELATED"/>
    <property type="match status" value="1"/>
</dbReference>
<proteinExistence type="predicted"/>
<keyword evidence="2" id="KW-0472">Membrane</keyword>
<keyword evidence="2" id="KW-0812">Transmembrane</keyword>
<dbReference type="EMBL" id="QCYY01001636">
    <property type="protein sequence ID" value="ROT76591.1"/>
    <property type="molecule type" value="Genomic_DNA"/>
</dbReference>
<evidence type="ECO:0000256" key="2">
    <source>
        <dbReference type="SAM" id="Phobius"/>
    </source>
</evidence>
<keyword evidence="4" id="KW-1185">Reference proteome</keyword>
<dbReference type="Gene3D" id="1.20.1530.20">
    <property type="match status" value="1"/>
</dbReference>
<reference evidence="3 4" key="2">
    <citation type="submission" date="2019-01" db="EMBL/GenBank/DDBJ databases">
        <title>The decoding of complex shrimp genome reveals the adaptation for benthos swimmer, frequently molting mechanism and breeding impact on genome.</title>
        <authorList>
            <person name="Sun Y."/>
            <person name="Gao Y."/>
            <person name="Yu Y."/>
        </authorList>
    </citation>
    <scope>NUCLEOTIDE SEQUENCE [LARGE SCALE GENOMIC DNA]</scope>
    <source>
        <tissue evidence="3">Muscle</tissue>
    </source>
</reference>
<feature type="region of interest" description="Disordered" evidence="1">
    <location>
        <begin position="144"/>
        <end position="175"/>
    </location>
</feature>
<organism evidence="3 4">
    <name type="scientific">Penaeus vannamei</name>
    <name type="common">Whiteleg shrimp</name>
    <name type="synonym">Litopenaeus vannamei</name>
    <dbReference type="NCBI Taxonomy" id="6689"/>
    <lineage>
        <taxon>Eukaryota</taxon>
        <taxon>Metazoa</taxon>
        <taxon>Ecdysozoa</taxon>
        <taxon>Arthropoda</taxon>
        <taxon>Crustacea</taxon>
        <taxon>Multicrustacea</taxon>
        <taxon>Malacostraca</taxon>
        <taxon>Eumalacostraca</taxon>
        <taxon>Eucarida</taxon>
        <taxon>Decapoda</taxon>
        <taxon>Dendrobranchiata</taxon>
        <taxon>Penaeoidea</taxon>
        <taxon>Penaeidae</taxon>
        <taxon>Penaeus</taxon>
    </lineage>
</organism>
<feature type="transmembrane region" description="Helical" evidence="2">
    <location>
        <begin position="73"/>
        <end position="92"/>
    </location>
</feature>
<evidence type="ECO:0000313" key="4">
    <source>
        <dbReference type="Proteomes" id="UP000283509"/>
    </source>
</evidence>
<feature type="transmembrane region" description="Helical" evidence="2">
    <location>
        <begin position="104"/>
        <end position="129"/>
    </location>
</feature>
<dbReference type="OrthoDB" id="203097at2759"/>
<dbReference type="Proteomes" id="UP000283509">
    <property type="component" value="Unassembled WGS sequence"/>
</dbReference>
<evidence type="ECO:0000256" key="1">
    <source>
        <dbReference type="SAM" id="MobiDB-lite"/>
    </source>
</evidence>
<comment type="caution">
    <text evidence="3">The sequence shown here is derived from an EMBL/GenBank/DDBJ whole genome shotgun (WGS) entry which is preliminary data.</text>
</comment>
<evidence type="ECO:0000313" key="3">
    <source>
        <dbReference type="EMBL" id="ROT76591.1"/>
    </source>
</evidence>
<sequence length="175" mass="19189">MKRPAWADKGKKVIKPFSFFILIFFMVVGTYNSYKVLLMMTWQMVVAGFLVVFCGYTLGAIFARVVCLTGDKVIAISIETALQNPGVAFILLKLSLESPYSDLAAVPIIATLFVSGPPLILIYLCYLLARRFCGCCPRAQDAETTQKEGADDKEPAEAMKFLPDAEGGALTGREE</sequence>
<gene>
    <name evidence="3" type="ORF">C7M84_004810</name>
</gene>
<dbReference type="PANTHER" id="PTHR10361">
    <property type="entry name" value="SODIUM-BILE ACID COTRANSPORTER"/>
    <property type="match status" value="1"/>
</dbReference>
<feature type="transmembrane region" description="Helical" evidence="2">
    <location>
        <begin position="12"/>
        <end position="34"/>
    </location>
</feature>
<name>A0A3R7SV47_PENVA</name>
<feature type="compositionally biased region" description="Basic and acidic residues" evidence="1">
    <location>
        <begin position="144"/>
        <end position="157"/>
    </location>
</feature>
<reference evidence="3 4" key="1">
    <citation type="submission" date="2018-04" db="EMBL/GenBank/DDBJ databases">
        <authorList>
            <person name="Zhang X."/>
            <person name="Yuan J."/>
            <person name="Li F."/>
            <person name="Xiang J."/>
        </authorList>
    </citation>
    <scope>NUCLEOTIDE SEQUENCE [LARGE SCALE GENOMIC DNA]</scope>
    <source>
        <tissue evidence="3">Muscle</tissue>
    </source>
</reference>
<dbReference type="InterPro" id="IPR038770">
    <property type="entry name" value="Na+/solute_symporter_sf"/>
</dbReference>
<dbReference type="AlphaFoldDB" id="A0A3R7SV47"/>
<keyword evidence="2" id="KW-1133">Transmembrane helix</keyword>
<accession>A0A3R7SV47</accession>
<feature type="transmembrane region" description="Helical" evidence="2">
    <location>
        <begin position="40"/>
        <end position="61"/>
    </location>
</feature>